<evidence type="ECO:0000259" key="2">
    <source>
        <dbReference type="Pfam" id="PF11001"/>
    </source>
</evidence>
<feature type="domain" description="Subtelomeric hrmA-associated cluster protein AFUB-079030/YDR124W-like helical bundle" evidence="2">
    <location>
        <begin position="140"/>
        <end position="276"/>
    </location>
</feature>
<evidence type="ECO:0000256" key="1">
    <source>
        <dbReference type="SAM" id="MobiDB-lite"/>
    </source>
</evidence>
<comment type="caution">
    <text evidence="3">The sequence shown here is derived from an EMBL/GenBank/DDBJ whole genome shotgun (WGS) entry which is preliminary data.</text>
</comment>
<feature type="region of interest" description="Disordered" evidence="1">
    <location>
        <begin position="300"/>
        <end position="422"/>
    </location>
</feature>
<dbReference type="Pfam" id="PF11001">
    <property type="entry name" value="AFUB_07903_YDR124W_hel"/>
    <property type="match status" value="1"/>
</dbReference>
<dbReference type="InterPro" id="IPR047092">
    <property type="entry name" value="AFUB_07903/YDR124W-like_hel"/>
</dbReference>
<dbReference type="EMBL" id="LFMY01000010">
    <property type="protein sequence ID" value="OKL58039.1"/>
    <property type="molecule type" value="Genomic_DNA"/>
</dbReference>
<dbReference type="RefSeq" id="XP_020118160.1">
    <property type="nucleotide sequence ID" value="XM_020269047.1"/>
</dbReference>
<sequence>MIYSNQDGQIAFESSPSIADSERAIFTPDIQERFAELVSLRSPSLANLSVAARPVRPERSRGPCAYPSMAGRTRQRGSWSPICGSPTPLIPCDWQVGQNRRQRRGGGRRRELGLPYSSIAADFGGDALNLPSASGCVIRVDDEARLKKYYEKAFEGFQQLNCRVIAKAFIKLVEPRKQVNYPYNGRRASSSPGGERRADPEMTKPPWWPAGVTHKEPDHLLKAERIQLLIHILRELRESHDITAERLRDAGQDVRRSISPPERLQILDEVYSVRHMEERYLRGEIPGDVLVPIAQVHLSGPEFEGNDDSSMRSSEAPSSWGMDSSDGRSETAGTYDHLMPYSHSSSISSNNSNNNNNNNTSTSTSTSTSSHPPGSSSTRASSWDSSMPYSPREYPSSATSGVPSPHSVEVSPPNHHRPSFSSYLNQPMLASAPVTTGVMWNPALQAPAPPYHPPF</sequence>
<dbReference type="STRING" id="1441469.A0A225AR12"/>
<dbReference type="Proteomes" id="UP000214365">
    <property type="component" value="Unassembled WGS sequence"/>
</dbReference>
<gene>
    <name evidence="3" type="ORF">UA08_06737</name>
</gene>
<dbReference type="OrthoDB" id="5338458at2759"/>
<feature type="region of interest" description="Disordered" evidence="1">
    <location>
        <begin position="183"/>
        <end position="211"/>
    </location>
</feature>
<feature type="compositionally biased region" description="Low complexity" evidence="1">
    <location>
        <begin position="402"/>
        <end position="413"/>
    </location>
</feature>
<evidence type="ECO:0000313" key="4">
    <source>
        <dbReference type="Proteomes" id="UP000214365"/>
    </source>
</evidence>
<organism evidence="3 4">
    <name type="scientific">Talaromyces atroroseus</name>
    <dbReference type="NCBI Taxonomy" id="1441469"/>
    <lineage>
        <taxon>Eukaryota</taxon>
        <taxon>Fungi</taxon>
        <taxon>Dikarya</taxon>
        <taxon>Ascomycota</taxon>
        <taxon>Pezizomycotina</taxon>
        <taxon>Eurotiomycetes</taxon>
        <taxon>Eurotiomycetidae</taxon>
        <taxon>Eurotiales</taxon>
        <taxon>Trichocomaceae</taxon>
        <taxon>Talaromyces</taxon>
        <taxon>Talaromyces sect. Trachyspermi</taxon>
    </lineage>
</organism>
<protein>
    <recommendedName>
        <fullName evidence="2">Subtelomeric hrmA-associated cluster protein AFUB-079030/YDR124W-like helical bundle domain-containing protein</fullName>
    </recommendedName>
</protein>
<dbReference type="PANTHER" id="PTHR36102:SF1">
    <property type="entry name" value="YDR124W-LIKE HELICAL BUNDLE DOMAIN-CONTAINING PROTEIN"/>
    <property type="match status" value="1"/>
</dbReference>
<feature type="compositionally biased region" description="Low complexity" evidence="1">
    <location>
        <begin position="342"/>
        <end position="386"/>
    </location>
</feature>
<dbReference type="InterPro" id="IPR021264">
    <property type="entry name" value="AFUB_079030/YDR124W-like"/>
</dbReference>
<dbReference type="AlphaFoldDB" id="A0A225AR12"/>
<reference evidence="3 4" key="1">
    <citation type="submission" date="2015-06" db="EMBL/GenBank/DDBJ databases">
        <title>Talaromyces atroroseus IBT 11181 draft genome.</title>
        <authorList>
            <person name="Rasmussen K.B."/>
            <person name="Rasmussen S."/>
            <person name="Petersen B."/>
            <person name="Sicheritz-Ponten T."/>
            <person name="Mortensen U.H."/>
            <person name="Thrane U."/>
        </authorList>
    </citation>
    <scope>NUCLEOTIDE SEQUENCE [LARGE SCALE GENOMIC DNA]</scope>
    <source>
        <strain evidence="3 4">IBT 11181</strain>
    </source>
</reference>
<name>A0A225AR12_TALAT</name>
<dbReference type="PANTHER" id="PTHR36102">
    <property type="entry name" value="CHROMOSOME 10, WHOLE GENOME SHOTGUN SEQUENCE"/>
    <property type="match status" value="1"/>
</dbReference>
<keyword evidence="4" id="KW-1185">Reference proteome</keyword>
<proteinExistence type="predicted"/>
<evidence type="ECO:0000313" key="3">
    <source>
        <dbReference type="EMBL" id="OKL58039.1"/>
    </source>
</evidence>
<dbReference type="GeneID" id="31006492"/>
<accession>A0A225AR12</accession>